<accession>A0A399F877</accession>
<evidence type="ECO:0000256" key="1">
    <source>
        <dbReference type="PROSITE-ProRule" id="PRU00169"/>
    </source>
</evidence>
<organism evidence="3 4">
    <name type="scientific">Meiothermus granaticius NBRC 107808</name>
    <dbReference type="NCBI Taxonomy" id="1227551"/>
    <lineage>
        <taxon>Bacteria</taxon>
        <taxon>Thermotogati</taxon>
        <taxon>Deinococcota</taxon>
        <taxon>Deinococci</taxon>
        <taxon>Thermales</taxon>
        <taxon>Thermaceae</taxon>
        <taxon>Meiothermus</taxon>
    </lineage>
</organism>
<dbReference type="InterPro" id="IPR001789">
    <property type="entry name" value="Sig_transdc_resp-reg_receiver"/>
</dbReference>
<dbReference type="InterPro" id="IPR037257">
    <property type="entry name" value="T2SS_E_N_sf"/>
</dbReference>
<feature type="domain" description="Response regulatory" evidence="2">
    <location>
        <begin position="236"/>
        <end position="345"/>
    </location>
</feature>
<evidence type="ECO:0000259" key="2">
    <source>
        <dbReference type="PROSITE" id="PS50110"/>
    </source>
</evidence>
<evidence type="ECO:0000313" key="3">
    <source>
        <dbReference type="EMBL" id="RIH91925.1"/>
    </source>
</evidence>
<dbReference type="EMBL" id="QWLB01000029">
    <property type="protein sequence ID" value="RIH91925.1"/>
    <property type="molecule type" value="Genomic_DNA"/>
</dbReference>
<protein>
    <recommendedName>
        <fullName evidence="2">Response regulatory domain-containing protein</fullName>
    </recommendedName>
</protein>
<dbReference type="GO" id="GO:0000160">
    <property type="term" value="P:phosphorelay signal transduction system"/>
    <property type="evidence" value="ECO:0007669"/>
    <property type="project" value="InterPro"/>
</dbReference>
<name>A0A399F877_9DEIN</name>
<dbReference type="Proteomes" id="UP000266178">
    <property type="component" value="Unassembled WGS sequence"/>
</dbReference>
<dbReference type="Gene3D" id="3.40.50.2300">
    <property type="match status" value="1"/>
</dbReference>
<keyword evidence="4" id="KW-1185">Reference proteome</keyword>
<comment type="caution">
    <text evidence="3">The sequence shown here is derived from an EMBL/GenBank/DDBJ whole genome shotgun (WGS) entry which is preliminary data.</text>
</comment>
<evidence type="ECO:0000313" key="4">
    <source>
        <dbReference type="Proteomes" id="UP000266178"/>
    </source>
</evidence>
<dbReference type="Pfam" id="PF14332">
    <property type="entry name" value="DUF4388"/>
    <property type="match status" value="1"/>
</dbReference>
<dbReference type="InterPro" id="IPR025497">
    <property type="entry name" value="PatA-like_N"/>
</dbReference>
<dbReference type="RefSeq" id="WP_119357675.1">
    <property type="nucleotide sequence ID" value="NZ_BJXM01000001.1"/>
</dbReference>
<dbReference type="PROSITE" id="PS50110">
    <property type="entry name" value="RESPONSE_REGULATORY"/>
    <property type="match status" value="1"/>
</dbReference>
<comment type="caution">
    <text evidence="1">Lacks conserved residue(s) required for the propagation of feature annotation.</text>
</comment>
<gene>
    <name evidence="3" type="ORF">Mgrana_02200</name>
</gene>
<proteinExistence type="predicted"/>
<dbReference type="SUPFAM" id="SSF52172">
    <property type="entry name" value="CheY-like"/>
    <property type="match status" value="1"/>
</dbReference>
<sequence>MIRASIGEIELGDLLRSLESNKKSATISIEAREAKGRIHLREGRMAYVQTVPGPHLGEYLVRFDYLTLEQVQKLVRMQQQENPGTPLGHLALQEGLITEDELNDVLHAQILEALATLLGQREGEILLEPVSVNASQVLLPGVADTSTMLIESLRRLDEWMRGRVEPEAVLQLVGDPTRHTLSSDAWSVLERVDGLKRAKSIALECDLPEEQVYHVLYELTSRGLLREAEVRPQDPLILVLSDSMLIRRLLLVTLERARYRVLLPQDLESAKRMIEGLKPQGVLLEGEALAERARQIRRLTNGRFVPIWTLSDTPPRGLFVRPLRLTHIPKPFSEADVLEALAVIKRVT</sequence>
<dbReference type="OrthoDB" id="30040at2"/>
<dbReference type="PANTHER" id="PTHR36304">
    <property type="entry name" value="DOMAIN GTPASE-ACTIVATING PROTEIN, PUTATIVE-RELATED-RELATED"/>
    <property type="match status" value="1"/>
</dbReference>
<dbReference type="InterPro" id="IPR011006">
    <property type="entry name" value="CheY-like_superfamily"/>
</dbReference>
<dbReference type="SUPFAM" id="SSF160246">
    <property type="entry name" value="EspE N-terminal domain-like"/>
    <property type="match status" value="1"/>
</dbReference>
<dbReference type="PANTHER" id="PTHR36304:SF4">
    <property type="entry name" value="DUF4388 DOMAIN-CONTAINING PROTEIN"/>
    <property type="match status" value="1"/>
</dbReference>
<dbReference type="AlphaFoldDB" id="A0A399F877"/>
<reference evidence="3 4" key="1">
    <citation type="submission" date="2018-08" db="EMBL/GenBank/DDBJ databases">
        <title>Meiothermus granaticius genome AF-68 sequencing project.</title>
        <authorList>
            <person name="Da Costa M.S."/>
            <person name="Albuquerque L."/>
            <person name="Raposo P."/>
            <person name="Froufe H.J.C."/>
            <person name="Barroso C.S."/>
            <person name="Egas C."/>
        </authorList>
    </citation>
    <scope>NUCLEOTIDE SEQUENCE [LARGE SCALE GENOMIC DNA]</scope>
    <source>
        <strain evidence="3 4">AF-68</strain>
    </source>
</reference>